<keyword evidence="4 5" id="KW-0732">Signal</keyword>
<comment type="caution">
    <text evidence="7">The sequence shown here is derived from an EMBL/GenBank/DDBJ whole genome shotgun (WGS) entry which is preliminary data.</text>
</comment>
<dbReference type="Gene3D" id="3.90.76.10">
    <property type="entry name" value="Dipeptide-binding Protein, Domain 1"/>
    <property type="match status" value="1"/>
</dbReference>
<dbReference type="InterPro" id="IPR023765">
    <property type="entry name" value="SBP_5_CS"/>
</dbReference>
<reference evidence="7 8" key="1">
    <citation type="submission" date="2021-01" db="EMBL/GenBank/DDBJ databases">
        <title>Tumebacillus sp. strain ITR2 16S ribosomal RNA gene Genome sequencing and assembly.</title>
        <authorList>
            <person name="Kang M."/>
        </authorList>
    </citation>
    <scope>NUCLEOTIDE SEQUENCE [LARGE SCALE GENOMIC DNA]</scope>
    <source>
        <strain evidence="7 8">ITR2</strain>
    </source>
</reference>
<sequence>MKSKNWLNVGLALTMLASVALVGCGSSDSSSNGSSTKDGQADATQELNLALGDEIPTMDLSKATNTYSFTLFANINEGLTRLDKDGKAQPALAEKWEVSPDSKTYTFHIRDGLKWSNGDPVTAKDFEYSWKRTLDPKTAAEYAFMVAWVKGGDAFNQGKGTADEVGVKATDDKTLVVNLENPVPFFAEQMAFPIFFAQNEKFVTAAGDKNGADADKVLSNGPFKMTGWVHEQSATIEKNETYWDASKVKLKKVNFQVVKDSNAALNLYESGQLDRTGLVRDQVDNYKDKPEYGIQPELTTGYIQYNQKIPALQNTKIRQALTYAVDGDQYADVVYHNGTVGATGYTPKGISNGQGGDFTKDVGDLINRKENKSKAKQLLADGLKEAGLSEFPKLKLLSDDGDVGKKSTEFLKEQWRQNLGIDVEIETVPYKLRLQRSHSHDFDMVVSLWGADYNDPMTFLDMFVTGGSFNDPQWSNASYDDLIKKGKAEGDPKKRMSYLYDAEKLLMKEMPIGPLYFRARAFVIKPYVKDFLPRVYGPDYELKETYIQGK</sequence>
<proteinExistence type="inferred from homology"/>
<dbReference type="CDD" id="cd08504">
    <property type="entry name" value="PBP2_OppA"/>
    <property type="match status" value="1"/>
</dbReference>
<dbReference type="Gene3D" id="3.40.190.10">
    <property type="entry name" value="Periplasmic binding protein-like II"/>
    <property type="match status" value="1"/>
</dbReference>
<evidence type="ECO:0000256" key="4">
    <source>
        <dbReference type="ARBA" id="ARBA00022729"/>
    </source>
</evidence>
<feature type="chain" id="PRO_5046351159" evidence="5">
    <location>
        <begin position="23"/>
        <end position="550"/>
    </location>
</feature>
<dbReference type="Proteomes" id="UP000602284">
    <property type="component" value="Unassembled WGS sequence"/>
</dbReference>
<evidence type="ECO:0000256" key="3">
    <source>
        <dbReference type="ARBA" id="ARBA00022448"/>
    </source>
</evidence>
<protein>
    <submittedName>
        <fullName evidence="7">Peptide ABC transporter substrate-binding protein</fullName>
    </submittedName>
</protein>
<evidence type="ECO:0000313" key="8">
    <source>
        <dbReference type="Proteomes" id="UP000602284"/>
    </source>
</evidence>
<evidence type="ECO:0000259" key="6">
    <source>
        <dbReference type="Pfam" id="PF00496"/>
    </source>
</evidence>
<organism evidence="7 8">
    <name type="scientific">Tumebacillus amylolyticus</name>
    <dbReference type="NCBI Taxonomy" id="2801339"/>
    <lineage>
        <taxon>Bacteria</taxon>
        <taxon>Bacillati</taxon>
        <taxon>Bacillota</taxon>
        <taxon>Bacilli</taxon>
        <taxon>Bacillales</taxon>
        <taxon>Alicyclobacillaceae</taxon>
        <taxon>Tumebacillus</taxon>
    </lineage>
</organism>
<comment type="subcellular location">
    <subcellularLocation>
        <location evidence="1">Cell membrane</location>
        <topology evidence="1">Lipid-anchor</topology>
    </subcellularLocation>
</comment>
<evidence type="ECO:0000313" key="7">
    <source>
        <dbReference type="EMBL" id="MBL0388059.1"/>
    </source>
</evidence>
<accession>A0ABS1JCQ0</accession>
<evidence type="ECO:0000256" key="1">
    <source>
        <dbReference type="ARBA" id="ARBA00004193"/>
    </source>
</evidence>
<dbReference type="RefSeq" id="WP_201636675.1">
    <property type="nucleotide sequence ID" value="NZ_JAEQNB010000005.1"/>
</dbReference>
<dbReference type="PANTHER" id="PTHR30290">
    <property type="entry name" value="PERIPLASMIC BINDING COMPONENT OF ABC TRANSPORTER"/>
    <property type="match status" value="1"/>
</dbReference>
<dbReference type="PROSITE" id="PS01040">
    <property type="entry name" value="SBP_BACTERIAL_5"/>
    <property type="match status" value="1"/>
</dbReference>
<dbReference type="EMBL" id="JAEQNB010000005">
    <property type="protein sequence ID" value="MBL0388059.1"/>
    <property type="molecule type" value="Genomic_DNA"/>
</dbReference>
<dbReference type="PANTHER" id="PTHR30290:SF10">
    <property type="entry name" value="PERIPLASMIC OLIGOPEPTIDE-BINDING PROTEIN-RELATED"/>
    <property type="match status" value="1"/>
</dbReference>
<gene>
    <name evidence="7" type="ORF">JJB07_15680</name>
</gene>
<dbReference type="Pfam" id="PF00496">
    <property type="entry name" value="SBP_bac_5"/>
    <property type="match status" value="1"/>
</dbReference>
<evidence type="ECO:0000256" key="5">
    <source>
        <dbReference type="SAM" id="SignalP"/>
    </source>
</evidence>
<dbReference type="InterPro" id="IPR039424">
    <property type="entry name" value="SBP_5"/>
</dbReference>
<keyword evidence="8" id="KW-1185">Reference proteome</keyword>
<feature type="signal peptide" evidence="5">
    <location>
        <begin position="1"/>
        <end position="22"/>
    </location>
</feature>
<feature type="domain" description="Solute-binding protein family 5" evidence="6">
    <location>
        <begin position="88"/>
        <end position="469"/>
    </location>
</feature>
<dbReference type="SUPFAM" id="SSF53850">
    <property type="entry name" value="Periplasmic binding protein-like II"/>
    <property type="match status" value="1"/>
</dbReference>
<keyword evidence="3" id="KW-0813">Transport</keyword>
<comment type="similarity">
    <text evidence="2">Belongs to the bacterial solute-binding protein 5 family.</text>
</comment>
<dbReference type="PROSITE" id="PS51257">
    <property type="entry name" value="PROKAR_LIPOPROTEIN"/>
    <property type="match status" value="1"/>
</dbReference>
<dbReference type="InterPro" id="IPR030678">
    <property type="entry name" value="Peptide/Ni-bd"/>
</dbReference>
<dbReference type="PIRSF" id="PIRSF002741">
    <property type="entry name" value="MppA"/>
    <property type="match status" value="1"/>
</dbReference>
<dbReference type="Gene3D" id="3.10.105.10">
    <property type="entry name" value="Dipeptide-binding Protein, Domain 3"/>
    <property type="match status" value="1"/>
</dbReference>
<dbReference type="InterPro" id="IPR000914">
    <property type="entry name" value="SBP_5_dom"/>
</dbReference>
<evidence type="ECO:0000256" key="2">
    <source>
        <dbReference type="ARBA" id="ARBA00005695"/>
    </source>
</evidence>
<name>A0ABS1JCQ0_9BACL</name>